<protein>
    <submittedName>
        <fullName evidence="2">Uncharacterized protein</fullName>
    </submittedName>
</protein>
<sequence length="399" mass="44310">MDASTRLYTRLGEIPEDPNDPDSLAELLVCAFGAFERYYVCWKTQAGEYKQDGYDLPPALKDWLYPTDGTTRDFASLQVVFGRGEEYFASDKNGKMEFKEPEAKKQADEEEKNDRPALRRARTVSFLRPLSDISTRSDSVPAESAESRRSSAASSRRASRPPSLSYSRTSSAASMSSELFDPPSTFHPSRAPLSSASSQWEALATTTTTSDHSTTSTKRSSRLFELPVESISEEMAPTEGRGVAAEQQAVLKSISKADAEFKVPEGYMLVPVGRAGTENSTCKCGCHEPNPSQKVILSYKDISIQTEEVQSPARKPLRIDTMATSQWSSKDYSAVSQANLSPAYDNVPAENPIFMGRMMNYFSKPGYQLGDSLMSSYHAYEPMVYQYQDEFGEEALQIR</sequence>
<evidence type="ECO:0000256" key="1">
    <source>
        <dbReference type="SAM" id="MobiDB-lite"/>
    </source>
</evidence>
<feature type="compositionally biased region" description="Low complexity" evidence="1">
    <location>
        <begin position="205"/>
        <end position="218"/>
    </location>
</feature>
<dbReference type="OrthoDB" id="4120989at2759"/>
<dbReference type="Proteomes" id="UP000663193">
    <property type="component" value="Chromosome 9"/>
</dbReference>
<organism evidence="2 3">
    <name type="scientific">Phaeosphaeria nodorum (strain SN15 / ATCC MYA-4574 / FGSC 10173)</name>
    <name type="common">Glume blotch fungus</name>
    <name type="synonym">Parastagonospora nodorum</name>
    <dbReference type="NCBI Taxonomy" id="321614"/>
    <lineage>
        <taxon>Eukaryota</taxon>
        <taxon>Fungi</taxon>
        <taxon>Dikarya</taxon>
        <taxon>Ascomycota</taxon>
        <taxon>Pezizomycotina</taxon>
        <taxon>Dothideomycetes</taxon>
        <taxon>Pleosporomycetidae</taxon>
        <taxon>Pleosporales</taxon>
        <taxon>Pleosporineae</taxon>
        <taxon>Phaeosphaeriaceae</taxon>
        <taxon>Parastagonospora</taxon>
    </lineage>
</organism>
<keyword evidence="3" id="KW-1185">Reference proteome</keyword>
<gene>
    <name evidence="2" type="ORF">JI435_142900</name>
</gene>
<name>A0A7U2F5Y4_PHANO</name>
<proteinExistence type="predicted"/>
<feature type="region of interest" description="Disordered" evidence="1">
    <location>
        <begin position="92"/>
        <end position="221"/>
    </location>
</feature>
<dbReference type="VEuPathDB" id="FungiDB:JI435_142900"/>
<evidence type="ECO:0000313" key="3">
    <source>
        <dbReference type="Proteomes" id="UP000663193"/>
    </source>
</evidence>
<dbReference type="OMA" id="PCTCGCH"/>
<evidence type="ECO:0000313" key="2">
    <source>
        <dbReference type="EMBL" id="QRC99362.1"/>
    </source>
</evidence>
<feature type="compositionally biased region" description="Basic and acidic residues" evidence="1">
    <location>
        <begin position="92"/>
        <end position="117"/>
    </location>
</feature>
<reference evidence="3" key="1">
    <citation type="journal article" date="2021" name="BMC Genomics">
        <title>Chromosome-level genome assembly and manually-curated proteome of model necrotroph Parastagonospora nodorum Sn15 reveals a genome-wide trove of candidate effector homologs, and redundancy of virulence-related functions within an accessory chromosome.</title>
        <authorList>
            <person name="Bertazzoni S."/>
            <person name="Jones D.A.B."/>
            <person name="Phan H.T."/>
            <person name="Tan K.-C."/>
            <person name="Hane J.K."/>
        </authorList>
    </citation>
    <scope>NUCLEOTIDE SEQUENCE [LARGE SCALE GENOMIC DNA]</scope>
    <source>
        <strain evidence="3">SN15 / ATCC MYA-4574 / FGSC 10173)</strain>
    </source>
</reference>
<dbReference type="EMBL" id="CP069031">
    <property type="protein sequence ID" value="QRC99362.1"/>
    <property type="molecule type" value="Genomic_DNA"/>
</dbReference>
<accession>A0A7U2F5Y4</accession>
<feature type="compositionally biased region" description="Low complexity" evidence="1">
    <location>
        <begin position="150"/>
        <end position="177"/>
    </location>
</feature>
<dbReference type="AlphaFoldDB" id="A0A7U2F5Y4"/>